<gene>
    <name evidence="1" type="ORF">AVEN_36081_1</name>
</gene>
<dbReference type="Proteomes" id="UP000499080">
    <property type="component" value="Unassembled WGS sequence"/>
</dbReference>
<name>A0A4Y2JZW7_ARAVE</name>
<protein>
    <submittedName>
        <fullName evidence="1">Uncharacterized protein</fullName>
    </submittedName>
</protein>
<dbReference type="OrthoDB" id="6141723at2759"/>
<keyword evidence="2" id="KW-1185">Reference proteome</keyword>
<proteinExistence type="predicted"/>
<reference evidence="1 2" key="1">
    <citation type="journal article" date="2019" name="Sci. Rep.">
        <title>Orb-weaving spider Araneus ventricosus genome elucidates the spidroin gene catalogue.</title>
        <authorList>
            <person name="Kono N."/>
            <person name="Nakamura H."/>
            <person name="Ohtoshi R."/>
            <person name="Moran D.A.P."/>
            <person name="Shinohara A."/>
            <person name="Yoshida Y."/>
            <person name="Fujiwara M."/>
            <person name="Mori M."/>
            <person name="Tomita M."/>
            <person name="Arakawa K."/>
        </authorList>
    </citation>
    <scope>NUCLEOTIDE SEQUENCE [LARGE SCALE GENOMIC DNA]</scope>
</reference>
<evidence type="ECO:0000313" key="2">
    <source>
        <dbReference type="Proteomes" id="UP000499080"/>
    </source>
</evidence>
<organism evidence="1 2">
    <name type="scientific">Araneus ventricosus</name>
    <name type="common">Orbweaver spider</name>
    <name type="synonym">Epeira ventricosa</name>
    <dbReference type="NCBI Taxonomy" id="182803"/>
    <lineage>
        <taxon>Eukaryota</taxon>
        <taxon>Metazoa</taxon>
        <taxon>Ecdysozoa</taxon>
        <taxon>Arthropoda</taxon>
        <taxon>Chelicerata</taxon>
        <taxon>Arachnida</taxon>
        <taxon>Araneae</taxon>
        <taxon>Araneomorphae</taxon>
        <taxon>Entelegynae</taxon>
        <taxon>Araneoidea</taxon>
        <taxon>Araneidae</taxon>
        <taxon>Araneus</taxon>
    </lineage>
</organism>
<dbReference type="AlphaFoldDB" id="A0A4Y2JZW7"/>
<evidence type="ECO:0000313" key="1">
    <source>
        <dbReference type="EMBL" id="GBM95185.1"/>
    </source>
</evidence>
<comment type="caution">
    <text evidence="1">The sequence shown here is derived from an EMBL/GenBank/DDBJ whole genome shotgun (WGS) entry which is preliminary data.</text>
</comment>
<sequence>MSYLEIKGNNKSYKQQIENRDCSSATTESQSWASSEIRWNDRTGVMPHHILYLIMKILRMRIVDGVRSSFRCARNVENVTRKETEHPAFINECVEKNFAFLKSVPNSLPPILHILVFERNERELRVTSRNKRELRVISRNKRELRVTSRNKRESRVT</sequence>
<dbReference type="EMBL" id="BGPR01112466">
    <property type="protein sequence ID" value="GBM95185.1"/>
    <property type="molecule type" value="Genomic_DNA"/>
</dbReference>
<accession>A0A4Y2JZW7</accession>